<comment type="caution">
    <text evidence="1">The sequence shown here is derived from an EMBL/GenBank/DDBJ whole genome shotgun (WGS) entry which is preliminary data.</text>
</comment>
<feature type="non-terminal residue" evidence="1">
    <location>
        <position position="159"/>
    </location>
</feature>
<dbReference type="Proteomes" id="UP000280417">
    <property type="component" value="Unassembled WGS sequence"/>
</dbReference>
<reference evidence="1 2" key="1">
    <citation type="submission" date="2018-06" db="EMBL/GenBank/DDBJ databases">
        <title>Extensive metabolic versatility and redundancy in microbially diverse, dynamic hydrothermal sediments.</title>
        <authorList>
            <person name="Dombrowski N."/>
            <person name="Teske A."/>
            <person name="Baker B.J."/>
        </authorList>
    </citation>
    <scope>NUCLEOTIDE SEQUENCE [LARGE SCALE GENOMIC DNA]</scope>
    <source>
        <strain evidence="1">B3_G15</strain>
    </source>
</reference>
<accession>A0A662DMR1</accession>
<organism evidence="1 2">
    <name type="scientific">Aerophobetes bacterium</name>
    <dbReference type="NCBI Taxonomy" id="2030807"/>
    <lineage>
        <taxon>Bacteria</taxon>
        <taxon>Candidatus Aerophobota</taxon>
    </lineage>
</organism>
<name>A0A662DMR1_UNCAE</name>
<protein>
    <submittedName>
        <fullName evidence="1">Asp/Glu/hydantoin racemase</fullName>
    </submittedName>
</protein>
<evidence type="ECO:0000313" key="2">
    <source>
        <dbReference type="Proteomes" id="UP000280417"/>
    </source>
</evidence>
<dbReference type="GO" id="GO:0047661">
    <property type="term" value="F:amino-acid racemase activity"/>
    <property type="evidence" value="ECO:0007669"/>
    <property type="project" value="InterPro"/>
</dbReference>
<dbReference type="Gene3D" id="3.40.50.1860">
    <property type="match status" value="2"/>
</dbReference>
<gene>
    <name evidence="1" type="ORF">DRJ04_00545</name>
</gene>
<dbReference type="Pfam" id="PF01177">
    <property type="entry name" value="Asp_Glu_race"/>
    <property type="match status" value="1"/>
</dbReference>
<sequence>MEKKVAFIHTVVSLAETLKKLIAEALPQTGVFHIVDESLLQEMISIGRLTPSIVRRLCCQVALCKEAGADLVMVCCSSISPGVDVAKKIVDIPVLKIDEPMAEKAVETGNVIGVLATARTTLTNSSELIKNKAKLKGRTVKIKTVLCEEAFKALLKGDK</sequence>
<dbReference type="EMBL" id="QMQA01000006">
    <property type="protein sequence ID" value="RLE15389.1"/>
    <property type="molecule type" value="Genomic_DNA"/>
</dbReference>
<evidence type="ECO:0000313" key="1">
    <source>
        <dbReference type="EMBL" id="RLE15389.1"/>
    </source>
</evidence>
<dbReference type="InterPro" id="IPR001920">
    <property type="entry name" value="Asp/Glu_race"/>
</dbReference>
<proteinExistence type="predicted"/>
<dbReference type="AlphaFoldDB" id="A0A662DMR1"/>
<dbReference type="InterPro" id="IPR015942">
    <property type="entry name" value="Asp/Glu/hydantoin_racemase"/>
</dbReference>